<dbReference type="EMBL" id="JRZE01000002">
    <property type="protein sequence ID" value="KHF45321.1"/>
    <property type="molecule type" value="Genomic_DNA"/>
</dbReference>
<dbReference type="SUPFAM" id="SSF48239">
    <property type="entry name" value="Terpenoid cyclases/Protein prenyltransferases"/>
    <property type="match status" value="1"/>
</dbReference>
<evidence type="ECO:0000313" key="1">
    <source>
        <dbReference type="EMBL" id="KHF45321.1"/>
    </source>
</evidence>
<name>A0A837DFM0_9PSEU</name>
<protein>
    <submittedName>
        <fullName evidence="1">Uncharacterized protein</fullName>
    </submittedName>
</protein>
<dbReference type="Proteomes" id="UP000030848">
    <property type="component" value="Unassembled WGS sequence"/>
</dbReference>
<comment type="caution">
    <text evidence="1">The sequence shown here is derived from an EMBL/GenBank/DDBJ whole genome shotgun (WGS) entry which is preliminary data.</text>
</comment>
<gene>
    <name evidence="1" type="ORF">MINT15_05380</name>
</gene>
<organism evidence="1 2">
    <name type="scientific">Saccharomonospora viridis</name>
    <dbReference type="NCBI Taxonomy" id="1852"/>
    <lineage>
        <taxon>Bacteria</taxon>
        <taxon>Bacillati</taxon>
        <taxon>Actinomycetota</taxon>
        <taxon>Actinomycetes</taxon>
        <taxon>Pseudonocardiales</taxon>
        <taxon>Pseudonocardiaceae</taxon>
        <taxon>Saccharomonospora</taxon>
    </lineage>
</organism>
<dbReference type="AlphaFoldDB" id="A0A837DFM0"/>
<sequence length="312" mass="33423">MSNTCSIGWYLLVMTHDTVVTAASTFLTANARLLDQHRFRLLTGVGDPQAALSALAGYRNADGGYGHGLEPDLRSPESQPAAALHAFEVMAELAPVTTTQAEQLCDWLLTVTLPDGGLPFALPVTHPESCAPFWVQADPATSSLQITAVVALHAHRVAAHDRAVAAHPWLARATEFCVSAVRRLREQRRTPHAIELAFAVRFADALSGRHPETARELLDVLGTFVPADGTVHVQGGAAEEHMRPLDFAPLPGPARALLSPEAVEADLQRLRSGQADDGGWTVDFVSYSPAAALEWRGYTTVNALRILTAHGG</sequence>
<proteinExistence type="predicted"/>
<dbReference type="InterPro" id="IPR008930">
    <property type="entry name" value="Terpenoid_cyclase/PrenylTrfase"/>
</dbReference>
<accession>A0A837DFM0</accession>
<evidence type="ECO:0000313" key="2">
    <source>
        <dbReference type="Proteomes" id="UP000030848"/>
    </source>
</evidence>
<reference evidence="1 2" key="1">
    <citation type="submission" date="2014-10" db="EMBL/GenBank/DDBJ databases">
        <title>Genome sequence of Micropolyspora internatus JCM3315.</title>
        <authorList>
            <person name="Shin S.-K."/>
            <person name="Yi H."/>
        </authorList>
    </citation>
    <scope>NUCLEOTIDE SEQUENCE [LARGE SCALE GENOMIC DNA]</scope>
    <source>
        <strain evidence="1 2">JCM 3315</strain>
    </source>
</reference>